<evidence type="ECO:0000259" key="7">
    <source>
        <dbReference type="Pfam" id="PF00557"/>
    </source>
</evidence>
<keyword evidence="4" id="KW-0378">Hydrolase</keyword>
<dbReference type="InterPro" id="IPR036005">
    <property type="entry name" value="Creatinase/aminopeptidase-like"/>
</dbReference>
<dbReference type="Proteomes" id="UP001165060">
    <property type="component" value="Unassembled WGS sequence"/>
</dbReference>
<dbReference type="PANTHER" id="PTHR48480">
    <property type="match status" value="1"/>
</dbReference>
<keyword evidence="2" id="KW-0645">Protease</keyword>
<evidence type="ECO:0000256" key="5">
    <source>
        <dbReference type="ARBA" id="ARBA00023049"/>
    </source>
</evidence>
<dbReference type="EMBL" id="BRYB01006609">
    <property type="protein sequence ID" value="GMI53057.1"/>
    <property type="molecule type" value="Genomic_DNA"/>
</dbReference>
<organism evidence="8 9">
    <name type="scientific">Tetraparma gracilis</name>
    <dbReference type="NCBI Taxonomy" id="2962635"/>
    <lineage>
        <taxon>Eukaryota</taxon>
        <taxon>Sar</taxon>
        <taxon>Stramenopiles</taxon>
        <taxon>Ochrophyta</taxon>
        <taxon>Bolidophyceae</taxon>
        <taxon>Parmales</taxon>
        <taxon>Triparmaceae</taxon>
        <taxon>Tetraparma</taxon>
    </lineage>
</organism>
<keyword evidence="3" id="KW-0479">Metal-binding</keyword>
<keyword evidence="9" id="KW-1185">Reference proteome</keyword>
<proteinExistence type="predicted"/>
<keyword evidence="5" id="KW-0482">Metalloprotease</keyword>
<keyword evidence="6" id="KW-0464">Manganese</keyword>
<accession>A0ABQ6NAE8</accession>
<gene>
    <name evidence="8" type="ORF">TeGR_g2974</name>
</gene>
<dbReference type="Pfam" id="PF00557">
    <property type="entry name" value="Peptidase_M24"/>
    <property type="match status" value="1"/>
</dbReference>
<comment type="caution">
    <text evidence="8">The sequence shown here is derived from an EMBL/GenBank/DDBJ whole genome shotgun (WGS) entry which is preliminary data.</text>
</comment>
<dbReference type="Gene3D" id="3.90.230.10">
    <property type="entry name" value="Creatinase/methionine aminopeptidase superfamily"/>
    <property type="match status" value="1"/>
</dbReference>
<feature type="non-terminal residue" evidence="8">
    <location>
        <position position="1"/>
    </location>
</feature>
<name>A0ABQ6NAE8_9STRA</name>
<feature type="domain" description="Peptidase M24" evidence="7">
    <location>
        <begin position="1"/>
        <end position="250"/>
    </location>
</feature>
<reference evidence="8 9" key="1">
    <citation type="journal article" date="2023" name="Commun. Biol.">
        <title>Genome analysis of Parmales, the sister group of diatoms, reveals the evolutionary specialization of diatoms from phago-mixotrophs to photoautotrophs.</title>
        <authorList>
            <person name="Ban H."/>
            <person name="Sato S."/>
            <person name="Yoshikawa S."/>
            <person name="Yamada K."/>
            <person name="Nakamura Y."/>
            <person name="Ichinomiya M."/>
            <person name="Sato N."/>
            <person name="Blanc-Mathieu R."/>
            <person name="Endo H."/>
            <person name="Kuwata A."/>
            <person name="Ogata H."/>
        </authorList>
    </citation>
    <scope>NUCLEOTIDE SEQUENCE [LARGE SCALE GENOMIC DNA]</scope>
</reference>
<protein>
    <recommendedName>
        <fullName evidence="7">Peptidase M24 domain-containing protein</fullName>
    </recommendedName>
</protein>
<comment type="cofactor">
    <cofactor evidence="1">
        <name>Mn(2+)</name>
        <dbReference type="ChEBI" id="CHEBI:29035"/>
    </cofactor>
</comment>
<sequence>RPGMYEYQLESLFNHHSYYNFGCRVAGYTAICGCGPSPAVLHYGHAGAPNDRRIKDGDMLLLDMGSEYCCYGADITCSFPASGRFTPDQRVVYTAVLNAQVAVYDMLVPGASWVDAHRAAEAEIIKGLIELGVVAPRGRSVPELLELRLGGHFMPHGLGHFIGIDTHDVGGYPGGGPARPEGLGLKSLRTARVMEENMVLTVEPGCYFIDHLIDKVTADPILSQYINAERLNEFRGWGGVRLEDVGVITADGWLNYTAAPRGVDEVEATMAGGKWPPMKDLHPECRRANLLKM</sequence>
<evidence type="ECO:0000256" key="3">
    <source>
        <dbReference type="ARBA" id="ARBA00022723"/>
    </source>
</evidence>
<dbReference type="SUPFAM" id="SSF55920">
    <property type="entry name" value="Creatinase/aminopeptidase"/>
    <property type="match status" value="1"/>
</dbReference>
<evidence type="ECO:0000256" key="4">
    <source>
        <dbReference type="ARBA" id="ARBA00022801"/>
    </source>
</evidence>
<dbReference type="PANTHER" id="PTHR48480:SF2">
    <property type="entry name" value="PEPTIDASE D"/>
    <property type="match status" value="1"/>
</dbReference>
<dbReference type="CDD" id="cd01087">
    <property type="entry name" value="Prolidase"/>
    <property type="match status" value="1"/>
</dbReference>
<dbReference type="InterPro" id="IPR000994">
    <property type="entry name" value="Pept_M24"/>
</dbReference>
<evidence type="ECO:0000313" key="9">
    <source>
        <dbReference type="Proteomes" id="UP001165060"/>
    </source>
</evidence>
<evidence type="ECO:0000256" key="2">
    <source>
        <dbReference type="ARBA" id="ARBA00022670"/>
    </source>
</evidence>
<dbReference type="InterPro" id="IPR052433">
    <property type="entry name" value="X-Pro_dipept-like"/>
</dbReference>
<evidence type="ECO:0000313" key="8">
    <source>
        <dbReference type="EMBL" id="GMI53057.1"/>
    </source>
</evidence>
<evidence type="ECO:0000256" key="1">
    <source>
        <dbReference type="ARBA" id="ARBA00001936"/>
    </source>
</evidence>
<evidence type="ECO:0000256" key="6">
    <source>
        <dbReference type="ARBA" id="ARBA00023211"/>
    </source>
</evidence>